<name>A0ABQ9HLA5_9NEOP</name>
<dbReference type="SUPFAM" id="SSF53098">
    <property type="entry name" value="Ribonuclease H-like"/>
    <property type="match status" value="1"/>
</dbReference>
<proteinExistence type="predicted"/>
<accession>A0ABQ9HLA5</accession>
<organism evidence="1 2">
    <name type="scientific">Dryococelus australis</name>
    <dbReference type="NCBI Taxonomy" id="614101"/>
    <lineage>
        <taxon>Eukaryota</taxon>
        <taxon>Metazoa</taxon>
        <taxon>Ecdysozoa</taxon>
        <taxon>Arthropoda</taxon>
        <taxon>Hexapoda</taxon>
        <taxon>Insecta</taxon>
        <taxon>Pterygota</taxon>
        <taxon>Neoptera</taxon>
        <taxon>Polyneoptera</taxon>
        <taxon>Phasmatodea</taxon>
        <taxon>Verophasmatodea</taxon>
        <taxon>Anareolatae</taxon>
        <taxon>Phasmatidae</taxon>
        <taxon>Eurycanthinae</taxon>
        <taxon>Dryococelus</taxon>
    </lineage>
</organism>
<dbReference type="PANTHER" id="PTHR37984:SF15">
    <property type="entry name" value="INTEGRASE CATALYTIC DOMAIN-CONTAINING PROTEIN"/>
    <property type="match status" value="1"/>
</dbReference>
<dbReference type="PANTHER" id="PTHR37984">
    <property type="entry name" value="PROTEIN CBG26694"/>
    <property type="match status" value="1"/>
</dbReference>
<sequence length="136" mass="15495">MIEPPETTKPFQRIGIDIVGPLQKTTSGKKYILTIIDHFSRYLDIHPNQDENAESVTSVFVCDWILNMVVCKLFKITKLHTTPGHPEGNGRTERVHHSMAGMINLYINNNHNNWDVNLPTLCCVSIQQLSSHQQET</sequence>
<keyword evidence="2" id="KW-1185">Reference proteome</keyword>
<evidence type="ECO:0000313" key="2">
    <source>
        <dbReference type="Proteomes" id="UP001159363"/>
    </source>
</evidence>
<dbReference type="EMBL" id="JARBHB010000004">
    <property type="protein sequence ID" value="KAJ8885134.1"/>
    <property type="molecule type" value="Genomic_DNA"/>
</dbReference>
<dbReference type="Proteomes" id="UP001159363">
    <property type="component" value="Chromosome X"/>
</dbReference>
<dbReference type="InterPro" id="IPR036397">
    <property type="entry name" value="RNaseH_sf"/>
</dbReference>
<dbReference type="Gene3D" id="3.30.420.10">
    <property type="entry name" value="Ribonuclease H-like superfamily/Ribonuclease H"/>
    <property type="match status" value="2"/>
</dbReference>
<gene>
    <name evidence="1" type="ORF">PR048_011330</name>
</gene>
<reference evidence="1 2" key="1">
    <citation type="submission" date="2023-02" db="EMBL/GenBank/DDBJ databases">
        <title>LHISI_Scaffold_Assembly.</title>
        <authorList>
            <person name="Stuart O.P."/>
            <person name="Cleave R."/>
            <person name="Magrath M.J.L."/>
            <person name="Mikheyev A.S."/>
        </authorList>
    </citation>
    <scope>NUCLEOTIDE SEQUENCE [LARGE SCALE GENOMIC DNA]</scope>
    <source>
        <strain evidence="1">Daus_M_001</strain>
        <tissue evidence="1">Leg muscle</tissue>
    </source>
</reference>
<dbReference type="InterPro" id="IPR012337">
    <property type="entry name" value="RNaseH-like_sf"/>
</dbReference>
<comment type="caution">
    <text evidence="1">The sequence shown here is derived from an EMBL/GenBank/DDBJ whole genome shotgun (WGS) entry which is preliminary data.</text>
</comment>
<evidence type="ECO:0008006" key="3">
    <source>
        <dbReference type="Google" id="ProtNLM"/>
    </source>
</evidence>
<evidence type="ECO:0000313" key="1">
    <source>
        <dbReference type="EMBL" id="KAJ8885134.1"/>
    </source>
</evidence>
<dbReference type="InterPro" id="IPR050951">
    <property type="entry name" value="Retrovirus_Pol_polyprotein"/>
</dbReference>
<protein>
    <recommendedName>
        <fullName evidence="3">Integrase catalytic domain-containing protein</fullName>
    </recommendedName>
</protein>